<feature type="transmembrane region" description="Helical" evidence="1">
    <location>
        <begin position="92"/>
        <end position="111"/>
    </location>
</feature>
<dbReference type="AlphaFoldDB" id="A0A1C0TU38"/>
<keyword evidence="1" id="KW-0812">Transmembrane</keyword>
<keyword evidence="1" id="KW-1133">Transmembrane helix</keyword>
<proteinExistence type="predicted"/>
<keyword evidence="1" id="KW-0472">Membrane</keyword>
<name>A0A1C0TU38_9GAMM</name>
<feature type="transmembrane region" description="Helical" evidence="1">
    <location>
        <begin position="12"/>
        <end position="36"/>
    </location>
</feature>
<evidence type="ECO:0000256" key="1">
    <source>
        <dbReference type="SAM" id="Phobius"/>
    </source>
</evidence>
<feature type="transmembrane region" description="Helical" evidence="1">
    <location>
        <begin position="61"/>
        <end position="85"/>
    </location>
</feature>
<dbReference type="EMBL" id="MAUJ01000001">
    <property type="protein sequence ID" value="OCQ22833.1"/>
    <property type="molecule type" value="Genomic_DNA"/>
</dbReference>
<reference evidence="3" key="1">
    <citation type="submission" date="2016-07" db="EMBL/GenBank/DDBJ databases">
        <authorList>
            <person name="Florea S."/>
            <person name="Webb J.S."/>
            <person name="Jaromczyk J."/>
            <person name="Schardl C.L."/>
        </authorList>
    </citation>
    <scope>NUCLEOTIDE SEQUENCE [LARGE SCALE GENOMIC DNA]</scope>
    <source>
        <strain evidence="3">IPB1</strain>
    </source>
</reference>
<feature type="transmembrane region" description="Helical" evidence="1">
    <location>
        <begin position="123"/>
        <end position="145"/>
    </location>
</feature>
<evidence type="ECO:0000313" key="2">
    <source>
        <dbReference type="EMBL" id="OCQ22833.1"/>
    </source>
</evidence>
<evidence type="ECO:0000313" key="3">
    <source>
        <dbReference type="Proteomes" id="UP000093366"/>
    </source>
</evidence>
<organism evidence="2 3">
    <name type="scientific">Pseudoalteromonas luteoviolacea</name>
    <dbReference type="NCBI Taxonomy" id="43657"/>
    <lineage>
        <taxon>Bacteria</taxon>
        <taxon>Pseudomonadati</taxon>
        <taxon>Pseudomonadota</taxon>
        <taxon>Gammaproteobacteria</taxon>
        <taxon>Alteromonadales</taxon>
        <taxon>Pseudoalteromonadaceae</taxon>
        <taxon>Pseudoalteromonas</taxon>
    </lineage>
</organism>
<dbReference type="Proteomes" id="UP000093366">
    <property type="component" value="Unassembled WGS sequence"/>
</dbReference>
<gene>
    <name evidence="2" type="ORF">A7985_02425</name>
</gene>
<protein>
    <submittedName>
        <fullName evidence="2">Uncharacterized protein</fullName>
    </submittedName>
</protein>
<accession>A0A1C0TU38</accession>
<sequence length="154" mass="16638">MVSYFGGTMGGKYLIFGSICCFIAALLHIGCIVYGADWYRFFGAGEHMAQMAEAGQLEPTIVTSIIIGILTLWGLYGLSGAGAILRLPFQKVVLGLIACVLIIRGISFPLLMSSFPENSLTFWFVSSSICLAMGICFALGTWSLVKSDAMMLKR</sequence>
<dbReference type="OrthoDB" id="5457135at2"/>
<comment type="caution">
    <text evidence="2">The sequence shown here is derived from an EMBL/GenBank/DDBJ whole genome shotgun (WGS) entry which is preliminary data.</text>
</comment>